<evidence type="ECO:0000256" key="5">
    <source>
        <dbReference type="ARBA" id="ARBA00022679"/>
    </source>
</evidence>
<organism evidence="14 15">
    <name type="scientific">Fischerella thermalis CCMEE 5268</name>
    <dbReference type="NCBI Taxonomy" id="2019662"/>
    <lineage>
        <taxon>Bacteria</taxon>
        <taxon>Bacillati</taxon>
        <taxon>Cyanobacteriota</taxon>
        <taxon>Cyanophyceae</taxon>
        <taxon>Nostocales</taxon>
        <taxon>Hapalosiphonaceae</taxon>
        <taxon>Fischerella</taxon>
    </lineage>
</organism>
<dbReference type="Gene3D" id="6.10.340.10">
    <property type="match status" value="1"/>
</dbReference>
<dbReference type="RefSeq" id="WP_102171583.1">
    <property type="nucleotide sequence ID" value="NZ_NMQA01000045.1"/>
</dbReference>
<evidence type="ECO:0000256" key="8">
    <source>
        <dbReference type="ARBA" id="ARBA00022989"/>
    </source>
</evidence>
<dbReference type="SMART" id="SM00387">
    <property type="entry name" value="HATPase_c"/>
    <property type="match status" value="1"/>
</dbReference>
<dbReference type="CDD" id="cd06225">
    <property type="entry name" value="HAMP"/>
    <property type="match status" value="1"/>
</dbReference>
<dbReference type="InterPro" id="IPR036097">
    <property type="entry name" value="HisK_dim/P_sf"/>
</dbReference>
<dbReference type="PROSITE" id="PS50885">
    <property type="entry name" value="HAMP"/>
    <property type="match status" value="1"/>
</dbReference>
<feature type="transmembrane region" description="Helical" evidence="11">
    <location>
        <begin position="217"/>
        <end position="236"/>
    </location>
</feature>
<evidence type="ECO:0000256" key="6">
    <source>
        <dbReference type="ARBA" id="ARBA00022692"/>
    </source>
</evidence>
<dbReference type="PRINTS" id="PR00344">
    <property type="entry name" value="BCTRLSENSOR"/>
</dbReference>
<dbReference type="InterPro" id="IPR036890">
    <property type="entry name" value="HATPase_C_sf"/>
</dbReference>
<proteinExistence type="predicted"/>
<accession>A0A2N6KKE7</accession>
<dbReference type="GO" id="GO:0000155">
    <property type="term" value="F:phosphorelay sensor kinase activity"/>
    <property type="evidence" value="ECO:0007669"/>
    <property type="project" value="InterPro"/>
</dbReference>
<keyword evidence="5" id="KW-0808">Transferase</keyword>
<dbReference type="Gene3D" id="1.10.287.130">
    <property type="match status" value="1"/>
</dbReference>
<gene>
    <name evidence="14" type="ORF">CEN50_04150</name>
</gene>
<dbReference type="Pfam" id="PF00512">
    <property type="entry name" value="HisKA"/>
    <property type="match status" value="1"/>
</dbReference>
<dbReference type="AlphaFoldDB" id="A0A2N6KKE7"/>
<dbReference type="InterPro" id="IPR005467">
    <property type="entry name" value="His_kinase_dom"/>
</dbReference>
<evidence type="ECO:0000259" key="12">
    <source>
        <dbReference type="PROSITE" id="PS50109"/>
    </source>
</evidence>
<keyword evidence="8 11" id="KW-1133">Transmembrane helix</keyword>
<comment type="subcellular location">
    <subcellularLocation>
        <location evidence="2">Membrane</location>
    </subcellularLocation>
</comment>
<dbReference type="PANTHER" id="PTHR45436">
    <property type="entry name" value="SENSOR HISTIDINE KINASE YKOH"/>
    <property type="match status" value="1"/>
</dbReference>
<name>A0A2N6KKE7_9CYAN</name>
<dbReference type="InterPro" id="IPR003660">
    <property type="entry name" value="HAMP_dom"/>
</dbReference>
<evidence type="ECO:0000256" key="7">
    <source>
        <dbReference type="ARBA" id="ARBA00022777"/>
    </source>
</evidence>
<dbReference type="SMART" id="SM00304">
    <property type="entry name" value="HAMP"/>
    <property type="match status" value="1"/>
</dbReference>
<comment type="caution">
    <text evidence="14">The sequence shown here is derived from an EMBL/GenBank/DDBJ whole genome shotgun (WGS) entry which is preliminary data.</text>
</comment>
<dbReference type="InterPro" id="IPR003661">
    <property type="entry name" value="HisK_dim/P_dom"/>
</dbReference>
<evidence type="ECO:0000256" key="3">
    <source>
        <dbReference type="ARBA" id="ARBA00012438"/>
    </source>
</evidence>
<evidence type="ECO:0000256" key="10">
    <source>
        <dbReference type="ARBA" id="ARBA00023136"/>
    </source>
</evidence>
<dbReference type="FunFam" id="1.10.287.130:FF:000001">
    <property type="entry name" value="Two-component sensor histidine kinase"/>
    <property type="match status" value="1"/>
</dbReference>
<evidence type="ECO:0000256" key="11">
    <source>
        <dbReference type="SAM" id="Phobius"/>
    </source>
</evidence>
<reference evidence="14 15" key="1">
    <citation type="submission" date="2017-07" db="EMBL/GenBank/DDBJ databases">
        <title>Genomes of Fischerella (Mastigocladus) sp. strains.</title>
        <authorList>
            <person name="Miller S.R."/>
        </authorList>
    </citation>
    <scope>NUCLEOTIDE SEQUENCE [LARGE SCALE GENOMIC DNA]</scope>
    <source>
        <strain evidence="14 15">CCMEE 5268</strain>
    </source>
</reference>
<evidence type="ECO:0000256" key="9">
    <source>
        <dbReference type="ARBA" id="ARBA00023012"/>
    </source>
</evidence>
<dbReference type="InterPro" id="IPR003594">
    <property type="entry name" value="HATPase_dom"/>
</dbReference>
<dbReference type="Pfam" id="PF00672">
    <property type="entry name" value="HAMP"/>
    <property type="match status" value="1"/>
</dbReference>
<dbReference type="EC" id="2.7.13.3" evidence="3"/>
<dbReference type="Proteomes" id="UP000235025">
    <property type="component" value="Unassembled WGS sequence"/>
</dbReference>
<evidence type="ECO:0000313" key="14">
    <source>
        <dbReference type="EMBL" id="PMB00179.1"/>
    </source>
</evidence>
<dbReference type="SUPFAM" id="SSF158472">
    <property type="entry name" value="HAMP domain-like"/>
    <property type="match status" value="1"/>
</dbReference>
<sequence>MHRTPSRSREQHTAKNKFFHPTRGILWAVQTRILFWYILSTIFIFIIFIPTFREVLYAKVDTRVRRELTEKMETFKKLIYEKDTEVREEIGESSNIKVDEQLKPPSSHEELEDFFDAFLSRQLPEDDTHLIAFVNEKFYKSSPSARPDPLAKDSKLMQRWAKLTQPEQGERSVSDKTIENIIYITEPVKINGKTLGVFVVAHTTAGERGEVLEAVSVIVQLSIVVLIVALIFAWLVSGRILAPLRLLMVTTRSISESDLNQRLPVKGKGEIAELAITFNEMMDRLEAAFTSQRNFINDAGHELRTPITIIRGHLELMGDNPEEVQETVPLVLDELDRMSRFVEDLILLAKAERPDFLQLETVDLDSFTRELFLKAQALADRNWQLEGIGKGKIIVDRHRLTQAVMNLAQNATQHTLSTDTISLGSAINRGKVHFWVKDTGEGIAKADQKRIFARFARATNSRRRSEGAGLGLSIVQAIAQAHYGSVKLRSRLGFGSTFTIVLPVEPPQ</sequence>
<keyword evidence="7 14" id="KW-0418">Kinase</keyword>
<dbReference type="Gene3D" id="3.30.565.10">
    <property type="entry name" value="Histidine kinase-like ATPase, C-terminal domain"/>
    <property type="match status" value="1"/>
</dbReference>
<dbReference type="Pfam" id="PF02518">
    <property type="entry name" value="HATPase_c"/>
    <property type="match status" value="1"/>
</dbReference>
<keyword evidence="4" id="KW-0597">Phosphoprotein</keyword>
<dbReference type="PANTHER" id="PTHR45436:SF5">
    <property type="entry name" value="SENSOR HISTIDINE KINASE TRCS"/>
    <property type="match status" value="1"/>
</dbReference>
<dbReference type="SUPFAM" id="SSF55874">
    <property type="entry name" value="ATPase domain of HSP90 chaperone/DNA topoisomerase II/histidine kinase"/>
    <property type="match status" value="1"/>
</dbReference>
<dbReference type="CDD" id="cd00082">
    <property type="entry name" value="HisKA"/>
    <property type="match status" value="1"/>
</dbReference>
<dbReference type="SUPFAM" id="SSF47384">
    <property type="entry name" value="Homodimeric domain of signal transducing histidine kinase"/>
    <property type="match status" value="1"/>
</dbReference>
<dbReference type="GO" id="GO:0005886">
    <property type="term" value="C:plasma membrane"/>
    <property type="evidence" value="ECO:0007669"/>
    <property type="project" value="TreeGrafter"/>
</dbReference>
<comment type="catalytic activity">
    <reaction evidence="1">
        <text>ATP + protein L-histidine = ADP + protein N-phospho-L-histidine.</text>
        <dbReference type="EC" id="2.7.13.3"/>
    </reaction>
</comment>
<evidence type="ECO:0000256" key="4">
    <source>
        <dbReference type="ARBA" id="ARBA00022553"/>
    </source>
</evidence>
<feature type="domain" description="Histidine kinase" evidence="12">
    <location>
        <begin position="298"/>
        <end position="506"/>
    </location>
</feature>
<protein>
    <recommendedName>
        <fullName evidence="3">histidine kinase</fullName>
        <ecNumber evidence="3">2.7.13.3</ecNumber>
    </recommendedName>
</protein>
<feature type="domain" description="HAMP" evidence="13">
    <location>
        <begin position="238"/>
        <end position="290"/>
    </location>
</feature>
<dbReference type="InterPro" id="IPR050428">
    <property type="entry name" value="TCS_sensor_his_kinase"/>
</dbReference>
<keyword evidence="10 11" id="KW-0472">Membrane</keyword>
<keyword evidence="9" id="KW-0902">Two-component regulatory system</keyword>
<dbReference type="InterPro" id="IPR004358">
    <property type="entry name" value="Sig_transdc_His_kin-like_C"/>
</dbReference>
<keyword evidence="6 11" id="KW-0812">Transmembrane</keyword>
<evidence type="ECO:0000256" key="2">
    <source>
        <dbReference type="ARBA" id="ARBA00004370"/>
    </source>
</evidence>
<dbReference type="SMART" id="SM00388">
    <property type="entry name" value="HisKA"/>
    <property type="match status" value="1"/>
</dbReference>
<feature type="transmembrane region" description="Helical" evidence="11">
    <location>
        <begin position="33"/>
        <end position="52"/>
    </location>
</feature>
<evidence type="ECO:0000256" key="1">
    <source>
        <dbReference type="ARBA" id="ARBA00000085"/>
    </source>
</evidence>
<dbReference type="PROSITE" id="PS50109">
    <property type="entry name" value="HIS_KIN"/>
    <property type="match status" value="1"/>
</dbReference>
<evidence type="ECO:0000259" key="13">
    <source>
        <dbReference type="PROSITE" id="PS50885"/>
    </source>
</evidence>
<evidence type="ECO:0000313" key="15">
    <source>
        <dbReference type="Proteomes" id="UP000235025"/>
    </source>
</evidence>
<dbReference type="EMBL" id="NMQA01000045">
    <property type="protein sequence ID" value="PMB00179.1"/>
    <property type="molecule type" value="Genomic_DNA"/>
</dbReference>